<feature type="transmembrane region" description="Helical" evidence="1">
    <location>
        <begin position="28"/>
        <end position="51"/>
    </location>
</feature>
<keyword evidence="1" id="KW-0472">Membrane</keyword>
<reference evidence="2" key="1">
    <citation type="submission" date="2021-03" db="EMBL/GenBank/DDBJ databases">
        <authorList>
            <person name="Wang G."/>
        </authorList>
    </citation>
    <scope>NUCLEOTIDE SEQUENCE</scope>
    <source>
        <strain evidence="2">KCTC 12899</strain>
    </source>
</reference>
<feature type="transmembrane region" description="Helical" evidence="1">
    <location>
        <begin position="139"/>
        <end position="156"/>
    </location>
</feature>
<dbReference type="EMBL" id="JAFREP010000025">
    <property type="protein sequence ID" value="MBO1321495.1"/>
    <property type="molecule type" value="Genomic_DNA"/>
</dbReference>
<gene>
    <name evidence="2" type="ORF">J3U88_23635</name>
</gene>
<evidence type="ECO:0000313" key="2">
    <source>
        <dbReference type="EMBL" id="MBO1321495.1"/>
    </source>
</evidence>
<keyword evidence="1" id="KW-0812">Transmembrane</keyword>
<dbReference type="AlphaFoldDB" id="A0A8J7QF78"/>
<feature type="transmembrane region" description="Helical" evidence="1">
    <location>
        <begin position="111"/>
        <end position="132"/>
    </location>
</feature>
<accession>A0A8J7QF78</accession>
<comment type="caution">
    <text evidence="2">The sequence shown here is derived from an EMBL/GenBank/DDBJ whole genome shotgun (WGS) entry which is preliminary data.</text>
</comment>
<organism evidence="2 3">
    <name type="scientific">Acanthopleuribacter pedis</name>
    <dbReference type="NCBI Taxonomy" id="442870"/>
    <lineage>
        <taxon>Bacteria</taxon>
        <taxon>Pseudomonadati</taxon>
        <taxon>Acidobacteriota</taxon>
        <taxon>Holophagae</taxon>
        <taxon>Acanthopleuribacterales</taxon>
        <taxon>Acanthopleuribacteraceae</taxon>
        <taxon>Acanthopleuribacter</taxon>
    </lineage>
</organism>
<sequence length="256" mass="27870">MMPLKYYAMPWLVLQPALKLTFNGFEQLIVRGGNPALFLIMVSLIVFWHIYTPIHELLHVGACLMGGGTVSALALKPQYGGTILAQIFPFVVAESDYAGQLTGFTTPNDLVYAWVDVAPYVLSLPGLALLTVAVERRRAWLFGPALVLALVPLMSFSGDFFELASLATTRMVPIVDPSLPARLLVSDDSFKLAGSLAEQKLLFHPIGLLALLTQVLGILAACWVLVLQLHLVYRLWGGCPDLKLPPTEEASGSQPE</sequence>
<dbReference type="Proteomes" id="UP000664417">
    <property type="component" value="Unassembled WGS sequence"/>
</dbReference>
<feature type="transmembrane region" description="Helical" evidence="1">
    <location>
        <begin position="57"/>
        <end position="75"/>
    </location>
</feature>
<proteinExistence type="predicted"/>
<protein>
    <submittedName>
        <fullName evidence="2">Uncharacterized protein</fullName>
    </submittedName>
</protein>
<keyword evidence="1" id="KW-1133">Transmembrane helix</keyword>
<evidence type="ECO:0000313" key="3">
    <source>
        <dbReference type="Proteomes" id="UP000664417"/>
    </source>
</evidence>
<dbReference type="RefSeq" id="WP_207861469.1">
    <property type="nucleotide sequence ID" value="NZ_JAFREP010000025.1"/>
</dbReference>
<evidence type="ECO:0000256" key="1">
    <source>
        <dbReference type="SAM" id="Phobius"/>
    </source>
</evidence>
<feature type="transmembrane region" description="Helical" evidence="1">
    <location>
        <begin position="202"/>
        <end position="226"/>
    </location>
</feature>
<name>A0A8J7QF78_9BACT</name>
<keyword evidence="3" id="KW-1185">Reference proteome</keyword>